<keyword evidence="7" id="KW-1185">Reference proteome</keyword>
<evidence type="ECO:0000256" key="3">
    <source>
        <dbReference type="PROSITE-ProRule" id="PRU01091"/>
    </source>
</evidence>
<dbReference type="Pfam" id="PF00486">
    <property type="entry name" value="Trans_reg_C"/>
    <property type="match status" value="1"/>
</dbReference>
<dbReference type="InterPro" id="IPR011006">
    <property type="entry name" value="CheY-like_superfamily"/>
</dbReference>
<dbReference type="InterPro" id="IPR039420">
    <property type="entry name" value="WalR-like"/>
</dbReference>
<dbReference type="CDD" id="cd00383">
    <property type="entry name" value="trans_reg_C"/>
    <property type="match status" value="1"/>
</dbReference>
<dbReference type="Proteomes" id="UP000529710">
    <property type="component" value="Unassembled WGS sequence"/>
</dbReference>
<dbReference type="GO" id="GO:0000976">
    <property type="term" value="F:transcription cis-regulatory region binding"/>
    <property type="evidence" value="ECO:0007669"/>
    <property type="project" value="TreeGrafter"/>
</dbReference>
<sequence>MVAVKVLIVEDNTNLADVIGMGLNMEGMQAKAVYDGRDAVEELDNGEYDMVILDRDLPGVHGDDIARMLSERHASTYVLMLTAASQTEDIVQGLNLGADDYLTKPFEYAVLLARVNAVRRRKERSRVSTFHRGNFEADFHTGIVTVSGRRLRFGARELAVLQTLIEANGGVVSTEELYQRIWHDDHAHTRGIVKTTIYALRTKIGIPDFIETIPGQGYRIP</sequence>
<dbReference type="PANTHER" id="PTHR48111:SF36">
    <property type="entry name" value="TRANSCRIPTIONAL REGULATORY PROTEIN CUTR"/>
    <property type="match status" value="1"/>
</dbReference>
<dbReference type="EMBL" id="JAAIIF010000009">
    <property type="protein sequence ID" value="NMM96516.1"/>
    <property type="molecule type" value="Genomic_DNA"/>
</dbReference>
<organism evidence="6 7">
    <name type="scientific">Bifidobacterium erythrocebi</name>
    <dbReference type="NCBI Taxonomy" id="2675325"/>
    <lineage>
        <taxon>Bacteria</taxon>
        <taxon>Bacillati</taxon>
        <taxon>Actinomycetota</taxon>
        <taxon>Actinomycetes</taxon>
        <taxon>Bifidobacteriales</taxon>
        <taxon>Bifidobacteriaceae</taxon>
        <taxon>Bifidobacterium</taxon>
    </lineage>
</organism>
<dbReference type="SMART" id="SM00448">
    <property type="entry name" value="REC"/>
    <property type="match status" value="1"/>
</dbReference>
<dbReference type="AlphaFoldDB" id="A0A7Y0EU86"/>
<feature type="DNA-binding region" description="OmpR/PhoB-type" evidence="3">
    <location>
        <begin position="127"/>
        <end position="221"/>
    </location>
</feature>
<dbReference type="SMART" id="SM00862">
    <property type="entry name" value="Trans_reg_C"/>
    <property type="match status" value="1"/>
</dbReference>
<comment type="caution">
    <text evidence="6">The sequence shown here is derived from an EMBL/GenBank/DDBJ whole genome shotgun (WGS) entry which is preliminary data.</text>
</comment>
<dbReference type="Gene3D" id="6.10.250.690">
    <property type="match status" value="1"/>
</dbReference>
<evidence type="ECO:0000259" key="5">
    <source>
        <dbReference type="PROSITE" id="PS51755"/>
    </source>
</evidence>
<evidence type="ECO:0000313" key="6">
    <source>
        <dbReference type="EMBL" id="NMM96516.1"/>
    </source>
</evidence>
<dbReference type="PROSITE" id="PS50110">
    <property type="entry name" value="RESPONSE_REGULATORY"/>
    <property type="match status" value="1"/>
</dbReference>
<accession>A0A7Y0EU86</accession>
<dbReference type="InterPro" id="IPR016032">
    <property type="entry name" value="Sig_transdc_resp-reg_C-effctor"/>
</dbReference>
<dbReference type="GO" id="GO:0006355">
    <property type="term" value="P:regulation of DNA-templated transcription"/>
    <property type="evidence" value="ECO:0007669"/>
    <property type="project" value="InterPro"/>
</dbReference>
<dbReference type="GO" id="GO:0000156">
    <property type="term" value="F:phosphorelay response regulator activity"/>
    <property type="evidence" value="ECO:0007669"/>
    <property type="project" value="TreeGrafter"/>
</dbReference>
<dbReference type="GO" id="GO:0005829">
    <property type="term" value="C:cytosol"/>
    <property type="evidence" value="ECO:0007669"/>
    <property type="project" value="TreeGrafter"/>
</dbReference>
<dbReference type="SUPFAM" id="SSF46894">
    <property type="entry name" value="C-terminal effector domain of the bipartite response regulators"/>
    <property type="match status" value="1"/>
</dbReference>
<evidence type="ECO:0000259" key="4">
    <source>
        <dbReference type="PROSITE" id="PS50110"/>
    </source>
</evidence>
<gene>
    <name evidence="6" type="ORF">G1C98_1252</name>
</gene>
<dbReference type="GO" id="GO:0032993">
    <property type="term" value="C:protein-DNA complex"/>
    <property type="evidence" value="ECO:0007669"/>
    <property type="project" value="TreeGrafter"/>
</dbReference>
<dbReference type="Pfam" id="PF00072">
    <property type="entry name" value="Response_reg"/>
    <property type="match status" value="1"/>
</dbReference>
<dbReference type="InterPro" id="IPR001789">
    <property type="entry name" value="Sig_transdc_resp-reg_receiver"/>
</dbReference>
<feature type="domain" description="Response regulatory" evidence="4">
    <location>
        <begin position="5"/>
        <end position="119"/>
    </location>
</feature>
<dbReference type="PANTHER" id="PTHR48111">
    <property type="entry name" value="REGULATOR OF RPOS"/>
    <property type="match status" value="1"/>
</dbReference>
<feature type="modified residue" description="4-aspartylphosphate" evidence="2">
    <location>
        <position position="54"/>
    </location>
</feature>
<dbReference type="PROSITE" id="PS51755">
    <property type="entry name" value="OMPR_PHOB"/>
    <property type="match status" value="1"/>
</dbReference>
<evidence type="ECO:0000313" key="7">
    <source>
        <dbReference type="Proteomes" id="UP000529710"/>
    </source>
</evidence>
<name>A0A7Y0EU86_9BIFI</name>
<evidence type="ECO:0000256" key="1">
    <source>
        <dbReference type="ARBA" id="ARBA00023125"/>
    </source>
</evidence>
<dbReference type="Gene3D" id="3.40.50.2300">
    <property type="match status" value="1"/>
</dbReference>
<evidence type="ECO:0000256" key="2">
    <source>
        <dbReference type="PROSITE-ProRule" id="PRU00169"/>
    </source>
</evidence>
<keyword evidence="2" id="KW-0597">Phosphoprotein</keyword>
<proteinExistence type="predicted"/>
<keyword evidence="1 3" id="KW-0238">DNA-binding</keyword>
<dbReference type="Gene3D" id="1.10.10.10">
    <property type="entry name" value="Winged helix-like DNA-binding domain superfamily/Winged helix DNA-binding domain"/>
    <property type="match status" value="1"/>
</dbReference>
<dbReference type="InterPro" id="IPR036388">
    <property type="entry name" value="WH-like_DNA-bd_sf"/>
</dbReference>
<feature type="domain" description="OmpR/PhoB-type" evidence="5">
    <location>
        <begin position="127"/>
        <end position="221"/>
    </location>
</feature>
<reference evidence="6 7" key="1">
    <citation type="submission" date="2020-02" db="EMBL/GenBank/DDBJ databases">
        <title>Characterization of phylogenetic diversity of novel bifidobacterial species isolated in Czech ZOOs.</title>
        <authorList>
            <person name="Lugli G.A."/>
            <person name="Vera N.B."/>
            <person name="Ventura M."/>
        </authorList>
    </citation>
    <scope>NUCLEOTIDE SEQUENCE [LARGE SCALE GENOMIC DNA]</scope>
    <source>
        <strain evidence="6 7">DSM 109960</strain>
    </source>
</reference>
<dbReference type="InterPro" id="IPR001867">
    <property type="entry name" value="OmpR/PhoB-type_DNA-bd"/>
</dbReference>
<dbReference type="SUPFAM" id="SSF52172">
    <property type="entry name" value="CheY-like"/>
    <property type="match status" value="1"/>
</dbReference>
<protein>
    <submittedName>
        <fullName evidence="6">Transcriptional regulator</fullName>
    </submittedName>
</protein>